<evidence type="ECO:0000313" key="2">
    <source>
        <dbReference type="EMBL" id="QDT97235.1"/>
    </source>
</evidence>
<gene>
    <name evidence="2" type="primary">lexA_2</name>
    <name evidence="2" type="ORF">V144x_27070</name>
</gene>
<dbReference type="Proteomes" id="UP000318704">
    <property type="component" value="Chromosome"/>
</dbReference>
<dbReference type="InterPro" id="IPR006199">
    <property type="entry name" value="LexA_DNA-bd_dom"/>
</dbReference>
<feature type="domain" description="LexA repressor DNA-binding" evidence="1">
    <location>
        <begin position="3"/>
        <end position="66"/>
    </location>
</feature>
<evidence type="ECO:0000313" key="3">
    <source>
        <dbReference type="Proteomes" id="UP000318704"/>
    </source>
</evidence>
<dbReference type="InterPro" id="IPR036390">
    <property type="entry name" value="WH_DNA-bd_sf"/>
</dbReference>
<dbReference type="AlphaFoldDB" id="A0A517VW57"/>
<protein>
    <submittedName>
        <fullName evidence="2">LexA repressor</fullName>
        <ecNumber evidence="2">3.4.21.88</ecNumber>
    </submittedName>
</protein>
<dbReference type="GO" id="GO:0004252">
    <property type="term" value="F:serine-type endopeptidase activity"/>
    <property type="evidence" value="ECO:0007669"/>
    <property type="project" value="UniProtKB-EC"/>
</dbReference>
<dbReference type="RefSeq" id="WP_197998911.1">
    <property type="nucleotide sequence ID" value="NZ_CP037920.1"/>
</dbReference>
<dbReference type="EMBL" id="CP037920">
    <property type="protein sequence ID" value="QDT97235.1"/>
    <property type="molecule type" value="Genomic_DNA"/>
</dbReference>
<dbReference type="GO" id="GO:0006508">
    <property type="term" value="P:proteolysis"/>
    <property type="evidence" value="ECO:0007669"/>
    <property type="project" value="InterPro"/>
</dbReference>
<dbReference type="SUPFAM" id="SSF46785">
    <property type="entry name" value="Winged helix' DNA-binding domain"/>
    <property type="match status" value="1"/>
</dbReference>
<reference evidence="2 3" key="1">
    <citation type="submission" date="2019-03" db="EMBL/GenBank/DDBJ databases">
        <title>Deep-cultivation of Planctomycetes and their phenomic and genomic characterization uncovers novel biology.</title>
        <authorList>
            <person name="Wiegand S."/>
            <person name="Jogler M."/>
            <person name="Boedeker C."/>
            <person name="Pinto D."/>
            <person name="Vollmers J."/>
            <person name="Rivas-Marin E."/>
            <person name="Kohn T."/>
            <person name="Peeters S.H."/>
            <person name="Heuer A."/>
            <person name="Rast P."/>
            <person name="Oberbeckmann S."/>
            <person name="Bunk B."/>
            <person name="Jeske O."/>
            <person name="Meyerdierks A."/>
            <person name="Storesund J.E."/>
            <person name="Kallscheuer N."/>
            <person name="Luecker S."/>
            <person name="Lage O.M."/>
            <person name="Pohl T."/>
            <person name="Merkel B.J."/>
            <person name="Hornburger P."/>
            <person name="Mueller R.-W."/>
            <person name="Bruemmer F."/>
            <person name="Labrenz M."/>
            <person name="Spormann A.M."/>
            <person name="Op den Camp H."/>
            <person name="Overmann J."/>
            <person name="Amann R."/>
            <person name="Jetten M.S.M."/>
            <person name="Mascher T."/>
            <person name="Medema M.H."/>
            <person name="Devos D.P."/>
            <person name="Kaster A.-K."/>
            <person name="Ovreas L."/>
            <person name="Rohde M."/>
            <person name="Galperin M.Y."/>
            <person name="Jogler C."/>
        </authorList>
    </citation>
    <scope>NUCLEOTIDE SEQUENCE [LARGE SCALE GENOMIC DNA]</scope>
    <source>
        <strain evidence="2 3">V144</strain>
    </source>
</reference>
<dbReference type="InterPro" id="IPR036388">
    <property type="entry name" value="WH-like_DNA-bd_sf"/>
</dbReference>
<dbReference type="Pfam" id="PF01726">
    <property type="entry name" value="LexA_DNA_bind"/>
    <property type="match status" value="1"/>
</dbReference>
<sequence length="95" mass="11101">MNQYLTDQQQQILDYITHEIDNTGLAPTLHQIVYVLEIRSTNLVMNQLKVLEQKGWIMFDPFQSRGIRLTENIPSYRLTIYGSVEEGRIAFDRAV</sequence>
<organism evidence="2 3">
    <name type="scientific">Gimesia aquarii</name>
    <dbReference type="NCBI Taxonomy" id="2527964"/>
    <lineage>
        <taxon>Bacteria</taxon>
        <taxon>Pseudomonadati</taxon>
        <taxon>Planctomycetota</taxon>
        <taxon>Planctomycetia</taxon>
        <taxon>Planctomycetales</taxon>
        <taxon>Planctomycetaceae</taxon>
        <taxon>Gimesia</taxon>
    </lineage>
</organism>
<accession>A0A517VW57</accession>
<keyword evidence="2" id="KW-0378">Hydrolase</keyword>
<dbReference type="Gene3D" id="1.10.10.10">
    <property type="entry name" value="Winged helix-like DNA-binding domain superfamily/Winged helix DNA-binding domain"/>
    <property type="match status" value="1"/>
</dbReference>
<dbReference type="KEGG" id="gaw:V144x_27070"/>
<proteinExistence type="predicted"/>
<dbReference type="EC" id="3.4.21.88" evidence="2"/>
<evidence type="ECO:0000259" key="1">
    <source>
        <dbReference type="Pfam" id="PF01726"/>
    </source>
</evidence>
<name>A0A517VW57_9PLAN</name>